<dbReference type="PANTHER" id="PTHR45754:SF3">
    <property type="entry name" value="METHYLENETETRAHYDROFOLATE REDUCTASE (NADPH)"/>
    <property type="match status" value="1"/>
</dbReference>
<dbReference type="Gene3D" id="3.20.20.220">
    <property type="match status" value="1"/>
</dbReference>
<dbReference type="GO" id="GO:0106312">
    <property type="term" value="F:methylenetetrahydrofolate reductase (NADH) activity"/>
    <property type="evidence" value="ECO:0007669"/>
    <property type="project" value="UniProtKB-EC"/>
</dbReference>
<organism evidence="10">
    <name type="scientific">uncultured Desulfobacteraceae bacterium</name>
    <dbReference type="NCBI Taxonomy" id="218296"/>
    <lineage>
        <taxon>Bacteria</taxon>
        <taxon>Pseudomonadati</taxon>
        <taxon>Thermodesulfobacteriota</taxon>
        <taxon>Desulfobacteria</taxon>
        <taxon>Desulfobacterales</taxon>
        <taxon>Desulfobacteraceae</taxon>
        <taxon>environmental samples</taxon>
    </lineage>
</organism>
<evidence type="ECO:0000313" key="10">
    <source>
        <dbReference type="EMBL" id="VEN74682.1"/>
    </source>
</evidence>
<evidence type="ECO:0000256" key="5">
    <source>
        <dbReference type="ARBA" id="ARBA00022827"/>
    </source>
</evidence>
<comment type="catalytic activity">
    <reaction evidence="8">
        <text>(6S)-5-methyl-5,6,7,8-tetrahydrofolate + NAD(+) = (6R)-5,10-methylene-5,6,7,8-tetrahydrofolate + NADH + H(+)</text>
        <dbReference type="Rhea" id="RHEA:19821"/>
        <dbReference type="ChEBI" id="CHEBI:15378"/>
        <dbReference type="ChEBI" id="CHEBI:15636"/>
        <dbReference type="ChEBI" id="CHEBI:18608"/>
        <dbReference type="ChEBI" id="CHEBI:57540"/>
        <dbReference type="ChEBI" id="CHEBI:57945"/>
        <dbReference type="EC" id="1.5.1.54"/>
    </reaction>
    <physiologicalReaction direction="right-to-left" evidence="8">
        <dbReference type="Rhea" id="RHEA:19823"/>
    </physiologicalReaction>
</comment>
<sequence length="290" mass="31792">MNFQKKISSGEFVVLAEMDTPKGVDISELIINVRRIQGRVDAVVIPGMDSGVMRMSAIGGGALTRREGMEAVIHVCCRDRNRMALQGDILAAHALGIRNVVVVPAESMEKGDHRDAKPSDDLDETELVRAIRSLNSGTDMSGFELNGRPGMTIGCAISPFGNEKEMARQLKLANEKVRAGAEFVITPPVFDLERFKSFFENAKLLGVPVIPTVFLLKSVGIARYMANYEPGAHISEDMIRRIRKAPDREQECLKIAGETIAALRDVAQGVKIQTLGWESHLPAILRWAGI</sequence>
<evidence type="ECO:0000256" key="3">
    <source>
        <dbReference type="ARBA" id="ARBA00006743"/>
    </source>
</evidence>
<gene>
    <name evidence="10" type="ORF">EPICR_40269</name>
</gene>
<reference evidence="10" key="1">
    <citation type="submission" date="2019-01" db="EMBL/GenBank/DDBJ databases">
        <authorList>
            <consortium name="Genoscope - CEA"/>
            <person name="William W."/>
        </authorList>
    </citation>
    <scope>NUCLEOTIDE SEQUENCE</scope>
    <source>
        <strain evidence="10">CR-1</strain>
    </source>
</reference>
<evidence type="ECO:0000256" key="9">
    <source>
        <dbReference type="RuleBase" id="RU003862"/>
    </source>
</evidence>
<dbReference type="InterPro" id="IPR003171">
    <property type="entry name" value="Mehydrof_redctse-like"/>
</dbReference>
<comment type="cofactor">
    <cofactor evidence="1 9">
        <name>FAD</name>
        <dbReference type="ChEBI" id="CHEBI:57692"/>
    </cofactor>
</comment>
<evidence type="ECO:0000256" key="2">
    <source>
        <dbReference type="ARBA" id="ARBA00004777"/>
    </source>
</evidence>
<dbReference type="GO" id="GO:0005829">
    <property type="term" value="C:cytosol"/>
    <property type="evidence" value="ECO:0007669"/>
    <property type="project" value="TreeGrafter"/>
</dbReference>
<dbReference type="InterPro" id="IPR029041">
    <property type="entry name" value="FAD-linked_oxidoreductase-like"/>
</dbReference>
<dbReference type="PANTHER" id="PTHR45754">
    <property type="entry name" value="METHYLENETETRAHYDROFOLATE REDUCTASE"/>
    <property type="match status" value="1"/>
</dbReference>
<comment type="pathway">
    <text evidence="2 9">One-carbon metabolism; tetrahydrofolate interconversion.</text>
</comment>
<evidence type="ECO:0000256" key="8">
    <source>
        <dbReference type="ARBA" id="ARBA00048628"/>
    </source>
</evidence>
<dbReference type="EMBL" id="CAACVI010000034">
    <property type="protein sequence ID" value="VEN74682.1"/>
    <property type="molecule type" value="Genomic_DNA"/>
</dbReference>
<evidence type="ECO:0000256" key="7">
    <source>
        <dbReference type="ARBA" id="ARBA00034478"/>
    </source>
</evidence>
<comment type="pathway">
    <text evidence="7">Amino-acid biosynthesis; L-methionine biosynthesis via de novo pathway.</text>
</comment>
<keyword evidence="4 9" id="KW-0285">Flavoprotein</keyword>
<name>A0A484HHQ3_9BACT</name>
<dbReference type="GO" id="GO:0035999">
    <property type="term" value="P:tetrahydrofolate interconversion"/>
    <property type="evidence" value="ECO:0007669"/>
    <property type="project" value="UniProtKB-UniPathway"/>
</dbReference>
<protein>
    <recommendedName>
        <fullName evidence="9">Methylenetetrahydrofolate reductase</fullName>
    </recommendedName>
</protein>
<evidence type="ECO:0000256" key="4">
    <source>
        <dbReference type="ARBA" id="ARBA00022630"/>
    </source>
</evidence>
<comment type="similarity">
    <text evidence="3 9">Belongs to the methylenetetrahydrofolate reductase family.</text>
</comment>
<dbReference type="AlphaFoldDB" id="A0A484HHQ3"/>
<dbReference type="GO" id="GO:0009086">
    <property type="term" value="P:methionine biosynthetic process"/>
    <property type="evidence" value="ECO:0007669"/>
    <property type="project" value="TreeGrafter"/>
</dbReference>
<evidence type="ECO:0000256" key="6">
    <source>
        <dbReference type="ARBA" id="ARBA00023002"/>
    </source>
</evidence>
<dbReference type="UniPathway" id="UPA00193"/>
<dbReference type="SUPFAM" id="SSF51730">
    <property type="entry name" value="FAD-linked oxidoreductase"/>
    <property type="match status" value="1"/>
</dbReference>
<dbReference type="GO" id="GO:0071949">
    <property type="term" value="F:FAD binding"/>
    <property type="evidence" value="ECO:0007669"/>
    <property type="project" value="TreeGrafter"/>
</dbReference>
<keyword evidence="5 9" id="KW-0274">FAD</keyword>
<accession>A0A484HHQ3</accession>
<proteinExistence type="inferred from homology"/>
<keyword evidence="6 9" id="KW-0560">Oxidoreductase</keyword>
<dbReference type="Pfam" id="PF02219">
    <property type="entry name" value="MTHFR"/>
    <property type="match status" value="1"/>
</dbReference>
<evidence type="ECO:0000256" key="1">
    <source>
        <dbReference type="ARBA" id="ARBA00001974"/>
    </source>
</evidence>